<dbReference type="HOGENOM" id="CLU_2013034_0_0_10"/>
<dbReference type="KEGG" id="ppn:Palpr_1976"/>
<dbReference type="Proteomes" id="UP000008718">
    <property type="component" value="Chromosome"/>
</dbReference>
<evidence type="ECO:0008006" key="3">
    <source>
        <dbReference type="Google" id="ProtNLM"/>
    </source>
</evidence>
<dbReference type="STRING" id="694427.Palpr_1976"/>
<evidence type="ECO:0000313" key="2">
    <source>
        <dbReference type="Proteomes" id="UP000008718"/>
    </source>
</evidence>
<accession>E4T5W9</accession>
<name>E4T5W9_PALPW</name>
<protein>
    <recommendedName>
        <fullName evidence="3">STAS/SEC14 domain-containing protein</fullName>
    </recommendedName>
</protein>
<organism evidence="1 2">
    <name type="scientific">Paludibacter propionicigenes (strain DSM 17365 / JCM 13257 / WB4)</name>
    <dbReference type="NCBI Taxonomy" id="694427"/>
    <lineage>
        <taxon>Bacteria</taxon>
        <taxon>Pseudomonadati</taxon>
        <taxon>Bacteroidota</taxon>
        <taxon>Bacteroidia</taxon>
        <taxon>Bacteroidales</taxon>
        <taxon>Paludibacteraceae</taxon>
        <taxon>Paludibacter</taxon>
    </lineage>
</organism>
<reference key="1">
    <citation type="submission" date="2010-11" db="EMBL/GenBank/DDBJ databases">
        <title>The complete genome of Paludibacter propionicigenes DSM 17365.</title>
        <authorList>
            <consortium name="US DOE Joint Genome Institute (JGI-PGF)"/>
            <person name="Lucas S."/>
            <person name="Copeland A."/>
            <person name="Lapidus A."/>
            <person name="Bruce D."/>
            <person name="Goodwin L."/>
            <person name="Pitluck S."/>
            <person name="Kyrpides N."/>
            <person name="Mavromatis K."/>
            <person name="Ivanova N."/>
            <person name="Munk A.C."/>
            <person name="Brettin T."/>
            <person name="Detter J.C."/>
            <person name="Han C."/>
            <person name="Tapia R."/>
            <person name="Land M."/>
            <person name="Hauser L."/>
            <person name="Markowitz V."/>
            <person name="Cheng J.-F."/>
            <person name="Hugenholtz P."/>
            <person name="Woyke T."/>
            <person name="Wu D."/>
            <person name="Gronow S."/>
            <person name="Wellnitz S."/>
            <person name="Brambilla E."/>
            <person name="Klenk H.-P."/>
            <person name="Eisen J.A."/>
        </authorList>
    </citation>
    <scope>NUCLEOTIDE SEQUENCE</scope>
    <source>
        <strain>WB4</strain>
    </source>
</reference>
<keyword evidence="2" id="KW-1185">Reference proteome</keyword>
<evidence type="ECO:0000313" key="1">
    <source>
        <dbReference type="EMBL" id="ADQ80113.1"/>
    </source>
</evidence>
<reference evidence="1 2" key="2">
    <citation type="journal article" date="2011" name="Stand. Genomic Sci.">
        <title>Complete genome sequence of Paludibacter propionicigenes type strain (WB4).</title>
        <authorList>
            <person name="Gronow S."/>
            <person name="Munk C."/>
            <person name="Lapidus A."/>
            <person name="Nolan M."/>
            <person name="Lucas S."/>
            <person name="Hammon N."/>
            <person name="Deshpande S."/>
            <person name="Cheng J.F."/>
            <person name="Tapia R."/>
            <person name="Han C."/>
            <person name="Goodwin L."/>
            <person name="Pitluck S."/>
            <person name="Liolios K."/>
            <person name="Ivanova N."/>
            <person name="Mavromatis K."/>
            <person name="Mikhailova N."/>
            <person name="Pati A."/>
            <person name="Chen A."/>
            <person name="Palaniappan K."/>
            <person name="Land M."/>
            <person name="Hauser L."/>
            <person name="Chang Y.J."/>
            <person name="Jeffries C.D."/>
            <person name="Brambilla E."/>
            <person name="Rohde M."/>
            <person name="Goker M."/>
            <person name="Detter J.C."/>
            <person name="Woyke T."/>
            <person name="Bristow J."/>
            <person name="Eisen J.A."/>
            <person name="Markowitz V."/>
            <person name="Hugenholtz P."/>
            <person name="Kyrpides N.C."/>
            <person name="Klenk H.P."/>
        </authorList>
    </citation>
    <scope>NUCLEOTIDE SEQUENCE [LARGE SCALE GENOMIC DNA]</scope>
    <source>
        <strain evidence="2">DSM 17365 / JCM 13257 / WB4</strain>
    </source>
</reference>
<dbReference type="AlphaFoldDB" id="E4T5W9"/>
<dbReference type="RefSeq" id="WP_013445482.1">
    <property type="nucleotide sequence ID" value="NC_014734.1"/>
</dbReference>
<sequence>MEYSYSVNDISQTIIVVIVGEVTAANFEKLDIEICLLALNLHYKIIFDFSQTTITISMGEAYFWFANHLDKINLLFRRIPTAHIANDKNENFFHFVETTWNNHGIITKMFKDLEAASNWVERF</sequence>
<dbReference type="OrthoDB" id="2353250at2"/>
<dbReference type="EMBL" id="CP002345">
    <property type="protein sequence ID" value="ADQ80113.1"/>
    <property type="molecule type" value="Genomic_DNA"/>
</dbReference>
<proteinExistence type="predicted"/>
<gene>
    <name evidence="1" type="ordered locus">Palpr_1976</name>
</gene>